<accession>A0A1V0SHZ8</accession>
<protein>
    <submittedName>
        <fullName evidence="1">Uncharacterized protein</fullName>
    </submittedName>
</protein>
<organism evidence="1">
    <name type="scientific">Klosneuvirus KNV1</name>
    <dbReference type="NCBI Taxonomy" id="1977640"/>
    <lineage>
        <taxon>Viruses</taxon>
        <taxon>Varidnaviria</taxon>
        <taxon>Bamfordvirae</taxon>
        <taxon>Nucleocytoviricota</taxon>
        <taxon>Megaviricetes</taxon>
        <taxon>Imitervirales</taxon>
        <taxon>Mimiviridae</taxon>
        <taxon>Klosneuvirinae</taxon>
        <taxon>Klosneuvirus</taxon>
    </lineage>
</organism>
<gene>
    <name evidence="1" type="ORF">Klosneuvirus_1_121</name>
</gene>
<proteinExistence type="predicted"/>
<name>A0A1V0SHZ8_9VIRU</name>
<evidence type="ECO:0000313" key="1">
    <source>
        <dbReference type="EMBL" id="ARF11264.1"/>
    </source>
</evidence>
<dbReference type="EMBL" id="KY684108">
    <property type="protein sequence ID" value="ARF11264.1"/>
    <property type="molecule type" value="Genomic_DNA"/>
</dbReference>
<reference evidence="1" key="1">
    <citation type="journal article" date="2017" name="Science">
        <title>Giant viruses with an expanded complement of translation system components.</title>
        <authorList>
            <person name="Schulz F."/>
            <person name="Yutin N."/>
            <person name="Ivanova N.N."/>
            <person name="Ortega D.R."/>
            <person name="Lee T.K."/>
            <person name="Vierheilig J."/>
            <person name="Daims H."/>
            <person name="Horn M."/>
            <person name="Wagner M."/>
            <person name="Jensen G.J."/>
            <person name="Kyrpides N.C."/>
            <person name="Koonin E.V."/>
            <person name="Woyke T."/>
        </authorList>
    </citation>
    <scope>NUCLEOTIDE SEQUENCE</scope>
    <source>
        <strain evidence="1">KNV1</strain>
    </source>
</reference>
<sequence>MDKETTSKIILYGTYYKPAYFHYKDKNVKVNCDRCHKNDLKECYGLAEYDLYISCIKECLNIIIDEHNEKYKRELTFMEQTIFNPYTRVIDTFPRDGFS</sequence>